<organism evidence="2 3">
    <name type="scientific">Heterorhabditis bacteriophora</name>
    <name type="common">Entomopathogenic nematode worm</name>
    <dbReference type="NCBI Taxonomy" id="37862"/>
    <lineage>
        <taxon>Eukaryota</taxon>
        <taxon>Metazoa</taxon>
        <taxon>Ecdysozoa</taxon>
        <taxon>Nematoda</taxon>
        <taxon>Chromadorea</taxon>
        <taxon>Rhabditida</taxon>
        <taxon>Rhabditina</taxon>
        <taxon>Rhabditomorpha</taxon>
        <taxon>Strongyloidea</taxon>
        <taxon>Heterorhabditidae</taxon>
        <taxon>Heterorhabditis</taxon>
    </lineage>
</organism>
<evidence type="ECO:0000313" key="2">
    <source>
        <dbReference type="Proteomes" id="UP000095283"/>
    </source>
</evidence>
<protein>
    <submittedName>
        <fullName evidence="3">Uncharacterized protein</fullName>
    </submittedName>
</protein>
<dbReference type="AlphaFoldDB" id="A0A1I7WU92"/>
<accession>A0A1I7WU92</accession>
<keyword evidence="2" id="KW-1185">Reference proteome</keyword>
<feature type="transmembrane region" description="Helical" evidence="1">
    <location>
        <begin position="115"/>
        <end position="133"/>
    </location>
</feature>
<evidence type="ECO:0000313" key="3">
    <source>
        <dbReference type="WBParaSite" id="Hba_08698"/>
    </source>
</evidence>
<keyword evidence="1" id="KW-1133">Transmembrane helix</keyword>
<keyword evidence="1" id="KW-0472">Membrane</keyword>
<name>A0A1I7WU92_HETBA</name>
<proteinExistence type="predicted"/>
<dbReference type="WBParaSite" id="Hba_08698">
    <property type="protein sequence ID" value="Hba_08698"/>
    <property type="gene ID" value="Hba_08698"/>
</dbReference>
<dbReference type="Proteomes" id="UP000095283">
    <property type="component" value="Unplaced"/>
</dbReference>
<reference evidence="3" key="1">
    <citation type="submission" date="2016-11" db="UniProtKB">
        <authorList>
            <consortium name="WormBaseParasite"/>
        </authorList>
    </citation>
    <scope>IDENTIFICATION</scope>
</reference>
<evidence type="ECO:0000256" key="1">
    <source>
        <dbReference type="SAM" id="Phobius"/>
    </source>
</evidence>
<keyword evidence="1" id="KW-0812">Transmembrane</keyword>
<sequence>MKAHRRRHRHKSTNHLEGDDLVQSFYRYKNNVVLKIHFIKQNIYYIPSKYSQTFYFNETRNSIPFKCLLGISNFKFWRSFIADRSTWLGKYARGLRLISASDLGKKMKITHSVEFLIYSNFASLYYIIVYSFAY</sequence>